<evidence type="ECO:0000313" key="3">
    <source>
        <dbReference type="Proteomes" id="UP000250140"/>
    </source>
</evidence>
<dbReference type="AlphaFoldDB" id="A0A8E2EU98"/>
<feature type="compositionally biased region" description="Polar residues" evidence="1">
    <location>
        <begin position="82"/>
        <end position="93"/>
    </location>
</feature>
<evidence type="ECO:0000313" key="2">
    <source>
        <dbReference type="EMBL" id="OCL05017.1"/>
    </source>
</evidence>
<dbReference type="InterPro" id="IPR052895">
    <property type="entry name" value="HetReg/Transcr_Mod"/>
</dbReference>
<protein>
    <submittedName>
        <fullName evidence="2">Uncharacterized protein</fullName>
    </submittedName>
</protein>
<gene>
    <name evidence="2" type="ORF">AOQ84DRAFT_414573</name>
</gene>
<accession>A0A8E2EU98</accession>
<proteinExistence type="predicted"/>
<dbReference type="EMBL" id="KV750390">
    <property type="protein sequence ID" value="OCL05017.1"/>
    <property type="molecule type" value="Genomic_DNA"/>
</dbReference>
<evidence type="ECO:0000256" key="1">
    <source>
        <dbReference type="SAM" id="MobiDB-lite"/>
    </source>
</evidence>
<feature type="region of interest" description="Disordered" evidence="1">
    <location>
        <begin position="70"/>
        <end position="93"/>
    </location>
</feature>
<name>A0A8E2EU98_9PEZI</name>
<reference evidence="2 3" key="1">
    <citation type="journal article" date="2016" name="Nat. Commun.">
        <title>Ectomycorrhizal ecology is imprinted in the genome of the dominant symbiotic fungus Cenococcum geophilum.</title>
        <authorList>
            <consortium name="DOE Joint Genome Institute"/>
            <person name="Peter M."/>
            <person name="Kohler A."/>
            <person name="Ohm R.A."/>
            <person name="Kuo A."/>
            <person name="Krutzmann J."/>
            <person name="Morin E."/>
            <person name="Arend M."/>
            <person name="Barry K.W."/>
            <person name="Binder M."/>
            <person name="Choi C."/>
            <person name="Clum A."/>
            <person name="Copeland A."/>
            <person name="Grisel N."/>
            <person name="Haridas S."/>
            <person name="Kipfer T."/>
            <person name="LaButti K."/>
            <person name="Lindquist E."/>
            <person name="Lipzen A."/>
            <person name="Maire R."/>
            <person name="Meier B."/>
            <person name="Mihaltcheva S."/>
            <person name="Molinier V."/>
            <person name="Murat C."/>
            <person name="Poggeler S."/>
            <person name="Quandt C.A."/>
            <person name="Sperisen C."/>
            <person name="Tritt A."/>
            <person name="Tisserant E."/>
            <person name="Crous P.W."/>
            <person name="Henrissat B."/>
            <person name="Nehls U."/>
            <person name="Egli S."/>
            <person name="Spatafora J.W."/>
            <person name="Grigoriev I.V."/>
            <person name="Martin F.M."/>
        </authorList>
    </citation>
    <scope>NUCLEOTIDE SEQUENCE [LARGE SCALE GENOMIC DNA]</scope>
    <source>
        <strain evidence="2 3">CBS 207.34</strain>
    </source>
</reference>
<dbReference type="OrthoDB" id="3548654at2759"/>
<dbReference type="Proteomes" id="UP000250140">
    <property type="component" value="Unassembled WGS sequence"/>
</dbReference>
<organism evidence="2 3">
    <name type="scientific">Glonium stellatum</name>
    <dbReference type="NCBI Taxonomy" id="574774"/>
    <lineage>
        <taxon>Eukaryota</taxon>
        <taxon>Fungi</taxon>
        <taxon>Dikarya</taxon>
        <taxon>Ascomycota</taxon>
        <taxon>Pezizomycotina</taxon>
        <taxon>Dothideomycetes</taxon>
        <taxon>Pleosporomycetidae</taxon>
        <taxon>Gloniales</taxon>
        <taxon>Gloniaceae</taxon>
        <taxon>Glonium</taxon>
    </lineage>
</organism>
<dbReference type="PANTHER" id="PTHR24148">
    <property type="entry name" value="ANKYRIN REPEAT DOMAIN-CONTAINING PROTEIN 39 HOMOLOG-RELATED"/>
    <property type="match status" value="1"/>
</dbReference>
<keyword evidence="3" id="KW-1185">Reference proteome</keyword>
<dbReference type="PANTHER" id="PTHR24148:SF64">
    <property type="entry name" value="HETEROKARYON INCOMPATIBILITY DOMAIN-CONTAINING PROTEIN"/>
    <property type="match status" value="1"/>
</dbReference>
<sequence length="278" mass="31197">MWQKRFAQRDDPADLLDDGRYKVYGLLGFSALHNALGGWEPNYDKTVEAVYTETAIAVINSTRNLDVLSFAEGPPRTDDTHPSPQNDQLGWPNTPSWVARWDEQTYFPTSAMCGLPTTKSLRGVRLDEAAYVAPYVQWPETPDAEPKPTNPEIFVKIWNAIRGRGIACSEIDMLSMLSMLAQALTGEITASYQPAEAEPQELELESFCELLRKAEEDLEKGDRIKYQMAMCLMLSYRRVFMTAEGHLGPGHSRVLKGDSVVWLYGGKLPFLLRSRGGC</sequence>